<comment type="caution">
    <text evidence="1">The sequence shown here is derived from an EMBL/GenBank/DDBJ whole genome shotgun (WGS) entry which is preliminary data.</text>
</comment>
<dbReference type="RefSeq" id="WP_310013733.1">
    <property type="nucleotide sequence ID" value="NZ_JAVDQT010000004.1"/>
</dbReference>
<reference evidence="1 2" key="1">
    <citation type="submission" date="2023-07" db="EMBL/GenBank/DDBJ databases">
        <title>Sorghum-associated microbial communities from plants grown in Nebraska, USA.</title>
        <authorList>
            <person name="Schachtman D."/>
        </authorList>
    </citation>
    <scope>NUCLEOTIDE SEQUENCE [LARGE SCALE GENOMIC DNA]</scope>
    <source>
        <strain evidence="1 2">DS1730</strain>
    </source>
</reference>
<keyword evidence="2" id="KW-1185">Reference proteome</keyword>
<gene>
    <name evidence="1" type="ORF">J2782_002924</name>
</gene>
<name>A0ABU1MAU8_9HYPH</name>
<sequence>MSGDISIITTTGALTTYNKDDDVLYLNEVNVYGKPGAKITCDVSLYGSIYTNGTYQPSPYSPVLTLNETTGLASIRFQVRFTPPKSASQTMQLTTVTVTAREYGVPENSASQSPSFDSAIRLCDVRYIDGYNLVYGAPADGYTPCTLIVFISDDLPKDGNQKICMIIDSDSEAIIIGADPGSGNQRKTYTITTSPIRFDIVSKVPGQNRATVVLLNSPSGGALVFGDDINPPITFSHLPQKV</sequence>
<evidence type="ECO:0000313" key="1">
    <source>
        <dbReference type="EMBL" id="MDR6433178.1"/>
    </source>
</evidence>
<organism evidence="1 2">
    <name type="scientific">Brucella pseudogrignonensis</name>
    <dbReference type="NCBI Taxonomy" id="419475"/>
    <lineage>
        <taxon>Bacteria</taxon>
        <taxon>Pseudomonadati</taxon>
        <taxon>Pseudomonadota</taxon>
        <taxon>Alphaproteobacteria</taxon>
        <taxon>Hyphomicrobiales</taxon>
        <taxon>Brucellaceae</taxon>
        <taxon>Brucella/Ochrobactrum group</taxon>
        <taxon>Brucella</taxon>
    </lineage>
</organism>
<protein>
    <submittedName>
        <fullName evidence="1">Uncharacterized protein</fullName>
    </submittedName>
</protein>
<dbReference type="Proteomes" id="UP001184614">
    <property type="component" value="Unassembled WGS sequence"/>
</dbReference>
<accession>A0ABU1MAU8</accession>
<evidence type="ECO:0000313" key="2">
    <source>
        <dbReference type="Proteomes" id="UP001184614"/>
    </source>
</evidence>
<proteinExistence type="predicted"/>
<dbReference type="EMBL" id="JAVDQT010000004">
    <property type="protein sequence ID" value="MDR6433178.1"/>
    <property type="molecule type" value="Genomic_DNA"/>
</dbReference>